<dbReference type="SUPFAM" id="SSF53335">
    <property type="entry name" value="S-adenosyl-L-methionine-dependent methyltransferases"/>
    <property type="match status" value="1"/>
</dbReference>
<dbReference type="OrthoDB" id="6006151at2"/>
<dbReference type="Pfam" id="PF13489">
    <property type="entry name" value="Methyltransf_23"/>
    <property type="match status" value="1"/>
</dbReference>
<evidence type="ECO:0008006" key="3">
    <source>
        <dbReference type="Google" id="ProtNLM"/>
    </source>
</evidence>
<proteinExistence type="predicted"/>
<dbReference type="AlphaFoldDB" id="A0A1S8DK42"/>
<keyword evidence="2" id="KW-1185">Reference proteome</keyword>
<reference evidence="1 2" key="1">
    <citation type="submission" date="2017-01" db="EMBL/GenBank/DDBJ databases">
        <title>Draft genome sequence of Pseudomonas pachastrellae type strain CCUG 46540T from a deep sea.</title>
        <authorList>
            <person name="Gomila M."/>
            <person name="Mulet M."/>
            <person name="Lalucat J."/>
            <person name="Garcia-Valdes E."/>
        </authorList>
    </citation>
    <scope>NUCLEOTIDE SEQUENCE [LARGE SCALE GENOMIC DNA]</scope>
    <source>
        <strain evidence="1 2">CCUG 46540</strain>
    </source>
</reference>
<sequence length="292" mass="33340">MVTREPIASACICCASTNLNRSPAVLMPFVAYRAFGHQPVEITVDWGLRDLRQGMAYSLCNSLQCQDCGVLFLDYRFTDQQMAALYQNYRDATYNAQRIHFEPGYANVAAHYQQRADYIAEVEAWLERYLPPEPRVLDWGGDTGINSPFLGRAAPLHVYDISGVDVLPGATRIGAEHLKRQHYDLVVCSEVLEHVPFPLEFLQQLSPVLDSDTLLYLEVPHEALIREHPDNRQLAPLKRHWHEHINFYTEDAVRCMLKRLGLEVVECLHLPVDIGWTKSEVLGVLAKLSRRE</sequence>
<dbReference type="InterPro" id="IPR029063">
    <property type="entry name" value="SAM-dependent_MTases_sf"/>
</dbReference>
<dbReference type="Gene3D" id="3.40.50.150">
    <property type="entry name" value="Vaccinia Virus protein VP39"/>
    <property type="match status" value="1"/>
</dbReference>
<gene>
    <name evidence="1" type="ORF">BXT89_00350</name>
</gene>
<dbReference type="EMBL" id="MUBC01000001">
    <property type="protein sequence ID" value="ONM45783.1"/>
    <property type="molecule type" value="Genomic_DNA"/>
</dbReference>
<evidence type="ECO:0000313" key="1">
    <source>
        <dbReference type="EMBL" id="ONM45783.1"/>
    </source>
</evidence>
<accession>A0A1S8DK42</accession>
<organism evidence="1 2">
    <name type="scientific">Halopseudomonas pachastrellae</name>
    <dbReference type="NCBI Taxonomy" id="254161"/>
    <lineage>
        <taxon>Bacteria</taxon>
        <taxon>Pseudomonadati</taxon>
        <taxon>Pseudomonadota</taxon>
        <taxon>Gammaproteobacteria</taxon>
        <taxon>Pseudomonadales</taxon>
        <taxon>Pseudomonadaceae</taxon>
        <taxon>Halopseudomonas</taxon>
    </lineage>
</organism>
<evidence type="ECO:0000313" key="2">
    <source>
        <dbReference type="Proteomes" id="UP000242847"/>
    </source>
</evidence>
<dbReference type="STRING" id="254161.SAMN05216256_104137"/>
<name>A0A1S8DK42_9GAMM</name>
<protein>
    <recommendedName>
        <fullName evidence="3">Class I SAM-dependent methyltransferase</fullName>
    </recommendedName>
</protein>
<comment type="caution">
    <text evidence="1">The sequence shown here is derived from an EMBL/GenBank/DDBJ whole genome shotgun (WGS) entry which is preliminary data.</text>
</comment>
<dbReference type="PANTHER" id="PTHR43861">
    <property type="entry name" value="TRANS-ACONITATE 2-METHYLTRANSFERASE-RELATED"/>
    <property type="match status" value="1"/>
</dbReference>
<dbReference type="Proteomes" id="UP000242847">
    <property type="component" value="Unassembled WGS sequence"/>
</dbReference>